<sequence length="108" mass="11758">MPGPRVGASVDGVPKSASVAASSRWTDPDGVRVPAGEVHAWEPGRNETVCGLSLHKSGLERFAHVRWADVQPATGRHADEVGRVCPRCAAGMGQRRDEKRWRRVDPRP</sequence>
<feature type="region of interest" description="Disordered" evidence="1">
    <location>
        <begin position="1"/>
        <end position="31"/>
    </location>
</feature>
<comment type="caution">
    <text evidence="2">The sequence shown here is derived from an EMBL/GenBank/DDBJ whole genome shotgun (WGS) entry which is preliminary data.</text>
</comment>
<dbReference type="AlphaFoldDB" id="A0A919PBL0"/>
<dbReference type="Proteomes" id="UP000642125">
    <property type="component" value="Unassembled WGS sequence"/>
</dbReference>
<gene>
    <name evidence="2" type="ORF">Cpa01nite_29170</name>
</gene>
<dbReference type="EMBL" id="BONO01000024">
    <property type="protein sequence ID" value="GIG37536.1"/>
    <property type="molecule type" value="Genomic_DNA"/>
</dbReference>
<evidence type="ECO:0000313" key="2">
    <source>
        <dbReference type="EMBL" id="GIG37536.1"/>
    </source>
</evidence>
<reference evidence="2" key="1">
    <citation type="submission" date="2021-01" db="EMBL/GenBank/DDBJ databases">
        <title>Whole genome shotgun sequence of Cellulomonas pakistanensis NBRC 110800.</title>
        <authorList>
            <person name="Komaki H."/>
            <person name="Tamura T."/>
        </authorList>
    </citation>
    <scope>NUCLEOTIDE SEQUENCE</scope>
    <source>
        <strain evidence="2">NBRC 110800</strain>
    </source>
</reference>
<proteinExistence type="predicted"/>
<evidence type="ECO:0000313" key="3">
    <source>
        <dbReference type="Proteomes" id="UP000642125"/>
    </source>
</evidence>
<keyword evidence="3" id="KW-1185">Reference proteome</keyword>
<accession>A0A919PBL0</accession>
<evidence type="ECO:0000256" key="1">
    <source>
        <dbReference type="SAM" id="MobiDB-lite"/>
    </source>
</evidence>
<protein>
    <submittedName>
        <fullName evidence="2">Uncharacterized protein</fullName>
    </submittedName>
</protein>
<name>A0A919PBL0_9CELL</name>
<organism evidence="2 3">
    <name type="scientific">Cellulomonas pakistanensis</name>
    <dbReference type="NCBI Taxonomy" id="992287"/>
    <lineage>
        <taxon>Bacteria</taxon>
        <taxon>Bacillati</taxon>
        <taxon>Actinomycetota</taxon>
        <taxon>Actinomycetes</taxon>
        <taxon>Micrococcales</taxon>
        <taxon>Cellulomonadaceae</taxon>
        <taxon>Cellulomonas</taxon>
    </lineage>
</organism>